<comment type="caution">
    <text evidence="2">The sequence shown here is derived from an EMBL/GenBank/DDBJ whole genome shotgun (WGS) entry which is preliminary data.</text>
</comment>
<dbReference type="EMBL" id="JACIET010000001">
    <property type="protein sequence ID" value="MBB4012140.1"/>
    <property type="molecule type" value="Genomic_DNA"/>
</dbReference>
<dbReference type="Proteomes" id="UP000561045">
    <property type="component" value="Unassembled WGS sequence"/>
</dbReference>
<accession>A0A840BGM2</accession>
<proteinExistence type="predicted"/>
<dbReference type="Pfam" id="PF04654">
    <property type="entry name" value="DUF599"/>
    <property type="match status" value="1"/>
</dbReference>
<dbReference type="RefSeq" id="WP_183633654.1">
    <property type="nucleotide sequence ID" value="NZ_BAABLE010000011.1"/>
</dbReference>
<dbReference type="PANTHER" id="PTHR31881">
    <property type="match status" value="1"/>
</dbReference>
<name>A0A840BGM2_9RHOO</name>
<gene>
    <name evidence="2" type="ORF">GGR36_001448</name>
</gene>
<evidence type="ECO:0000313" key="3">
    <source>
        <dbReference type="Proteomes" id="UP000561045"/>
    </source>
</evidence>
<protein>
    <submittedName>
        <fullName evidence="2">Putative membrane protein</fullName>
    </submittedName>
</protein>
<feature type="transmembrane region" description="Helical" evidence="1">
    <location>
        <begin position="78"/>
        <end position="97"/>
    </location>
</feature>
<dbReference type="InterPro" id="IPR006747">
    <property type="entry name" value="DUF599"/>
</dbReference>
<keyword evidence="1" id="KW-1133">Transmembrane helix</keyword>
<sequence>MFSGLLHLLGPLDWIGLAWFLVCWVGYGVIVERGNDGAHNLLGGTHRERLTWARQMMERENRVADVSLVGHLMGSVSFYANTSVYILAGLMALVGGLDRVLNATADLPFAAHTSRELLEFKLLMLLVIFVVAYFNFTWSLRQFNVLSIVIGAAPAPGASDEIKERAARKQAEVNTSAGDAFNSGIRAYYFGLAVVSWCINGWVFIGMSTVVLIVLARRDFVSRTAAALRE</sequence>
<keyword evidence="1" id="KW-0812">Transmembrane</keyword>
<dbReference type="AlphaFoldDB" id="A0A840BGM2"/>
<organism evidence="2 3">
    <name type="scientific">Niveibacterium umoris</name>
    <dbReference type="NCBI Taxonomy" id="1193620"/>
    <lineage>
        <taxon>Bacteria</taxon>
        <taxon>Pseudomonadati</taxon>
        <taxon>Pseudomonadota</taxon>
        <taxon>Betaproteobacteria</taxon>
        <taxon>Rhodocyclales</taxon>
        <taxon>Rhodocyclaceae</taxon>
        <taxon>Niveibacterium</taxon>
    </lineage>
</organism>
<evidence type="ECO:0000313" key="2">
    <source>
        <dbReference type="EMBL" id="MBB4012140.1"/>
    </source>
</evidence>
<feature type="transmembrane region" description="Helical" evidence="1">
    <location>
        <begin position="118"/>
        <end position="136"/>
    </location>
</feature>
<feature type="transmembrane region" description="Helical" evidence="1">
    <location>
        <begin position="12"/>
        <end position="30"/>
    </location>
</feature>
<feature type="transmembrane region" description="Helical" evidence="1">
    <location>
        <begin position="188"/>
        <end position="215"/>
    </location>
</feature>
<dbReference type="PANTHER" id="PTHR31881:SF6">
    <property type="entry name" value="OS09G0494600 PROTEIN"/>
    <property type="match status" value="1"/>
</dbReference>
<evidence type="ECO:0000256" key="1">
    <source>
        <dbReference type="SAM" id="Phobius"/>
    </source>
</evidence>
<reference evidence="2 3" key="1">
    <citation type="submission" date="2020-08" db="EMBL/GenBank/DDBJ databases">
        <title>Genomic Encyclopedia of Type Strains, Phase IV (KMG-IV): sequencing the most valuable type-strain genomes for metagenomic binning, comparative biology and taxonomic classification.</title>
        <authorList>
            <person name="Goeker M."/>
        </authorList>
    </citation>
    <scope>NUCLEOTIDE SEQUENCE [LARGE SCALE GENOMIC DNA]</scope>
    <source>
        <strain evidence="2 3">DSM 106739</strain>
    </source>
</reference>
<keyword evidence="3" id="KW-1185">Reference proteome</keyword>
<keyword evidence="1" id="KW-0472">Membrane</keyword>